<evidence type="ECO:0000256" key="1">
    <source>
        <dbReference type="ARBA" id="ARBA00008769"/>
    </source>
</evidence>
<dbReference type="PANTHER" id="PTHR43308">
    <property type="entry name" value="OUTER MEMBRANE PROTEIN ALPHA-RELATED"/>
    <property type="match status" value="1"/>
</dbReference>
<dbReference type="RefSeq" id="WP_277865492.1">
    <property type="nucleotide sequence ID" value="NZ_JAKKUT010000001.1"/>
</dbReference>
<proteinExistence type="inferred from homology"/>
<accession>A0ABT6EW12</accession>
<name>A0ABT6EW12_9SYNE</name>
<dbReference type="InterPro" id="IPR038673">
    <property type="entry name" value="OprB_sf"/>
</dbReference>
<feature type="signal peptide" evidence="2">
    <location>
        <begin position="1"/>
        <end position="21"/>
    </location>
</feature>
<dbReference type="Proteomes" id="UP001154265">
    <property type="component" value="Unassembled WGS sequence"/>
</dbReference>
<evidence type="ECO:0000256" key="2">
    <source>
        <dbReference type="RuleBase" id="RU363072"/>
    </source>
</evidence>
<evidence type="ECO:0000313" key="5">
    <source>
        <dbReference type="Proteomes" id="UP001154265"/>
    </source>
</evidence>
<feature type="domain" description="SLH" evidence="3">
    <location>
        <begin position="72"/>
        <end position="136"/>
    </location>
</feature>
<dbReference type="InterPro" id="IPR047684">
    <property type="entry name" value="Por_som-like"/>
</dbReference>
<dbReference type="Gene3D" id="2.40.160.180">
    <property type="entry name" value="Carbohydrate-selective porin OprB"/>
    <property type="match status" value="1"/>
</dbReference>
<sequence>MKQRIFLPGLGLLLAIAPTMAPIAAQGQPFPQILDYPSSSPNQHQERFLGSHYTPSRSASLNSSPSIDQLTSVSQLSDVQPTDWAYQALASLVEKYGCIAGYPDGTFRGNRAATRFELAAALNACLDVISDRFATKDELAILRQLMEEFATELALVQGRVNNLDGRLAHLEANQFATTTQLSGQTIFAVQMGDTTGTVFDPVTGLTSTSGDFNPTVISKVVLNLDTSFTGTDLLQIALEVGNNGFDTIGGAGIGIDGFINAGAVDYIGISNQVFLDRLIYTFQLLETLTIGVGPEFYPSDVVDGNSYANDSFSDFSSSFFINNRLIVVAPVDGPGGGGGFVQWNPGNGPITLRGVYVAAGANAPNALTAPVDNINGGLFGDPYQGTVELEYSNSFGSRDQNSFAVRLQYTNSSTLNIAQNAGGINTELSLGKFGLFGRYGYSGAKLYGSGGTTLGLGPFAVAPFPMPADTTLNFTAQTWMAGLGYRDLFVDGSLLAGAVGQPFINSLGSAPGINDATQTNYELFFRVPLSDHITITPVVMAITNANNNSANSPILQGLIRTSFSF</sequence>
<keyword evidence="2" id="KW-0732">Signal</keyword>
<dbReference type="EMBL" id="JAKKUT010000001">
    <property type="protein sequence ID" value="MDG2989572.1"/>
    <property type="molecule type" value="Genomic_DNA"/>
</dbReference>
<dbReference type="PANTHER" id="PTHR43308:SF1">
    <property type="entry name" value="OUTER MEMBRANE PROTEIN ALPHA"/>
    <property type="match status" value="1"/>
</dbReference>
<evidence type="ECO:0000259" key="3">
    <source>
        <dbReference type="PROSITE" id="PS51272"/>
    </source>
</evidence>
<comment type="caution">
    <text evidence="4">The sequence shown here is derived from an EMBL/GenBank/DDBJ whole genome shotgun (WGS) entry which is preliminary data.</text>
</comment>
<dbReference type="Pfam" id="PF04966">
    <property type="entry name" value="OprB"/>
    <property type="match status" value="1"/>
</dbReference>
<keyword evidence="5" id="KW-1185">Reference proteome</keyword>
<reference evidence="4" key="1">
    <citation type="journal article" date="2022" name="Genome Biol. Evol.">
        <title>A New Gene Family Diagnostic for Intracellular Biomineralization of Amorphous Ca Carbonates by Cyanobacteria.</title>
        <authorList>
            <person name="Benzerara K."/>
            <person name="Duprat E."/>
            <person name="Bitard-Feildel T."/>
            <person name="Caumes G."/>
            <person name="Cassier-Chauvat C."/>
            <person name="Chauvat F."/>
            <person name="Dezi M."/>
            <person name="Diop S.I."/>
            <person name="Gaschignard G."/>
            <person name="Gorgen S."/>
            <person name="Gugger M."/>
            <person name="Lopez-Garcia P."/>
            <person name="Millet M."/>
            <person name="Skouri-Panet F."/>
            <person name="Moreira D."/>
            <person name="Callebaut I."/>
        </authorList>
    </citation>
    <scope>NUCLEOTIDE SEQUENCE</scope>
    <source>
        <strain evidence="4">G9</strain>
    </source>
</reference>
<feature type="chain" id="PRO_5044954476" evidence="2">
    <location>
        <begin position="22"/>
        <end position="565"/>
    </location>
</feature>
<gene>
    <name evidence="4" type="ORF">L3556_01290</name>
</gene>
<comment type="similarity">
    <text evidence="1 2">Belongs to the OprB family.</text>
</comment>
<dbReference type="Pfam" id="PF00395">
    <property type="entry name" value="SLH"/>
    <property type="match status" value="1"/>
</dbReference>
<dbReference type="InterPro" id="IPR001119">
    <property type="entry name" value="SLH_dom"/>
</dbReference>
<dbReference type="InterPro" id="IPR007049">
    <property type="entry name" value="Carb-sel_porin_OprB"/>
</dbReference>
<dbReference type="NCBIfam" id="NF033921">
    <property type="entry name" value="por_somb"/>
    <property type="match status" value="1"/>
</dbReference>
<dbReference type="PROSITE" id="PS51272">
    <property type="entry name" value="SLH"/>
    <property type="match status" value="1"/>
</dbReference>
<protein>
    <submittedName>
        <fullName evidence="4">Iron uptake porin</fullName>
    </submittedName>
</protein>
<dbReference type="InterPro" id="IPR051465">
    <property type="entry name" value="Cell_Envelope_Struct_Comp"/>
</dbReference>
<reference evidence="4" key="2">
    <citation type="submission" date="2022-01" db="EMBL/GenBank/DDBJ databases">
        <authorList>
            <person name="Zivanovic Y."/>
            <person name="Moreira D."/>
            <person name="Lopez-Garcia P."/>
        </authorList>
    </citation>
    <scope>NUCLEOTIDE SEQUENCE</scope>
    <source>
        <strain evidence="4">G9</strain>
    </source>
</reference>
<organism evidence="4 5">
    <name type="scientific">Candidatus Synechococcus calcipolaris G9</name>
    <dbReference type="NCBI Taxonomy" id="1497997"/>
    <lineage>
        <taxon>Bacteria</taxon>
        <taxon>Bacillati</taxon>
        <taxon>Cyanobacteriota</taxon>
        <taxon>Cyanophyceae</taxon>
        <taxon>Synechococcales</taxon>
        <taxon>Synechococcaceae</taxon>
        <taxon>Synechococcus</taxon>
    </lineage>
</organism>
<evidence type="ECO:0000313" key="4">
    <source>
        <dbReference type="EMBL" id="MDG2989572.1"/>
    </source>
</evidence>